<reference evidence="2 3" key="1">
    <citation type="journal article" date="2015" name="Int. J. Syst. Evol. Microbiol.">
        <title>Methanoculleus taiwanensis sp. nov., a methanogen isolated from deep marine sediment at the deformation front area near Taiwan.</title>
        <authorList>
            <person name="Weng C.Y."/>
            <person name="Chen S.C."/>
            <person name="Lai M.C."/>
            <person name="Wu S.Y."/>
            <person name="Lin S."/>
            <person name="Yang T.F."/>
            <person name="Chen P.C."/>
        </authorList>
    </citation>
    <scope>NUCLEOTIDE SEQUENCE [LARGE SCALE GENOMIC DNA]</scope>
    <source>
        <strain evidence="2 3">CYW4</strain>
    </source>
</reference>
<dbReference type="EMBL" id="LHQS01000002">
    <property type="protein sequence ID" value="RXE56032.1"/>
    <property type="molecule type" value="Genomic_DNA"/>
</dbReference>
<dbReference type="InterPro" id="IPR045794">
    <property type="entry name" value="Trypco1"/>
</dbReference>
<sequence>MSKLIKVKVNGTELWIEADEKAHAESGPRKVSKTTDGIVIGFSEFSEPIKTLCGAIIQTFNDMPEYKKPNKLITEFGLKISGEGNVYLVKTGAEASLVITAEWQV</sequence>
<evidence type="ECO:0000313" key="3">
    <source>
        <dbReference type="Proteomes" id="UP000290932"/>
    </source>
</evidence>
<proteinExistence type="predicted"/>
<name>A0A498GZS8_9EURY</name>
<gene>
    <name evidence="2" type="ORF">ABH15_07500</name>
</gene>
<protein>
    <recommendedName>
        <fullName evidence="1">Trypsin-co-occurring domain-containing protein</fullName>
    </recommendedName>
</protein>
<dbReference type="AlphaFoldDB" id="A0A498GZS8"/>
<keyword evidence="3" id="KW-1185">Reference proteome</keyword>
<dbReference type="NCBIfam" id="NF041216">
    <property type="entry name" value="CU044_2847_fam"/>
    <property type="match status" value="1"/>
</dbReference>
<dbReference type="Pfam" id="PF19493">
    <property type="entry name" value="Trypco1"/>
    <property type="match status" value="1"/>
</dbReference>
<accession>A0A498GZS8</accession>
<evidence type="ECO:0000259" key="1">
    <source>
        <dbReference type="Pfam" id="PF19493"/>
    </source>
</evidence>
<dbReference type="Proteomes" id="UP000290932">
    <property type="component" value="Unassembled WGS sequence"/>
</dbReference>
<organism evidence="2 3">
    <name type="scientific">Methanoculleus taiwanensis</name>
    <dbReference type="NCBI Taxonomy" id="1550565"/>
    <lineage>
        <taxon>Archaea</taxon>
        <taxon>Methanobacteriati</taxon>
        <taxon>Methanobacteriota</taxon>
        <taxon>Stenosarchaea group</taxon>
        <taxon>Methanomicrobia</taxon>
        <taxon>Methanomicrobiales</taxon>
        <taxon>Methanomicrobiaceae</taxon>
        <taxon>Methanoculleus</taxon>
    </lineage>
</organism>
<comment type="caution">
    <text evidence="2">The sequence shown here is derived from an EMBL/GenBank/DDBJ whole genome shotgun (WGS) entry which is preliminary data.</text>
</comment>
<evidence type="ECO:0000313" key="2">
    <source>
        <dbReference type="EMBL" id="RXE56032.1"/>
    </source>
</evidence>
<dbReference type="RefSeq" id="WP_128693756.1">
    <property type="nucleotide sequence ID" value="NZ_LHQS01000002.1"/>
</dbReference>
<feature type="domain" description="Trypsin-co-occurring" evidence="1">
    <location>
        <begin position="10"/>
        <end position="104"/>
    </location>
</feature>